<evidence type="ECO:0000256" key="4">
    <source>
        <dbReference type="ARBA" id="ARBA00023224"/>
    </source>
</evidence>
<evidence type="ECO:0000256" key="6">
    <source>
        <dbReference type="PROSITE-ProRule" id="PRU00284"/>
    </source>
</evidence>
<dbReference type="RefSeq" id="WP_116190048.1">
    <property type="nucleotide sequence ID" value="NZ_QTTN01000018.1"/>
</dbReference>
<evidence type="ECO:0000256" key="3">
    <source>
        <dbReference type="ARBA" id="ARBA00023136"/>
    </source>
</evidence>
<dbReference type="GO" id="GO:0005886">
    <property type="term" value="C:plasma membrane"/>
    <property type="evidence" value="ECO:0007669"/>
    <property type="project" value="UniProtKB-SubCell"/>
</dbReference>
<dbReference type="GO" id="GO:0007165">
    <property type="term" value="P:signal transduction"/>
    <property type="evidence" value="ECO:0007669"/>
    <property type="project" value="UniProtKB-KW"/>
</dbReference>
<keyword evidence="3 7" id="KW-0472">Membrane</keyword>
<dbReference type="Gene3D" id="6.10.340.10">
    <property type="match status" value="1"/>
</dbReference>
<evidence type="ECO:0000313" key="10">
    <source>
        <dbReference type="EMBL" id="REE81532.1"/>
    </source>
</evidence>
<keyword evidence="4 6" id="KW-0807">Transducer</keyword>
<evidence type="ECO:0000259" key="8">
    <source>
        <dbReference type="PROSITE" id="PS50111"/>
    </source>
</evidence>
<dbReference type="CDD" id="cd06225">
    <property type="entry name" value="HAMP"/>
    <property type="match status" value="1"/>
</dbReference>
<comment type="caution">
    <text evidence="10">The sequence shown here is derived from an EMBL/GenBank/DDBJ whole genome shotgun (WGS) entry which is preliminary data.</text>
</comment>
<accession>A0A3D9RYC8</accession>
<protein>
    <submittedName>
        <fullName evidence="10">Methyl-accepting chemotaxis protein</fullName>
    </submittedName>
</protein>
<dbReference type="PROSITE" id="PS50111">
    <property type="entry name" value="CHEMOTAXIS_TRANSDUC_2"/>
    <property type="match status" value="1"/>
</dbReference>
<evidence type="ECO:0000256" key="2">
    <source>
        <dbReference type="ARBA" id="ARBA00022475"/>
    </source>
</evidence>
<dbReference type="AlphaFoldDB" id="A0A3D9RYC8"/>
<comment type="similarity">
    <text evidence="5">Belongs to the methyl-accepting chemotaxis (MCP) protein family.</text>
</comment>
<dbReference type="PANTHER" id="PTHR32089">
    <property type="entry name" value="METHYL-ACCEPTING CHEMOTAXIS PROTEIN MCPB"/>
    <property type="match status" value="1"/>
</dbReference>
<dbReference type="SMART" id="SM00304">
    <property type="entry name" value="HAMP"/>
    <property type="match status" value="1"/>
</dbReference>
<evidence type="ECO:0000256" key="7">
    <source>
        <dbReference type="SAM" id="Phobius"/>
    </source>
</evidence>
<reference evidence="10 11" key="1">
    <citation type="submission" date="2018-08" db="EMBL/GenBank/DDBJ databases">
        <title>Genomic Encyclopedia of Type Strains, Phase III (KMG-III): the genomes of soil and plant-associated and newly described type strains.</title>
        <authorList>
            <person name="Whitman W."/>
        </authorList>
    </citation>
    <scope>NUCLEOTIDE SEQUENCE [LARGE SCALE GENOMIC DNA]</scope>
    <source>
        <strain evidence="10 11">CGMCC 1.10966</strain>
    </source>
</reference>
<dbReference type="PROSITE" id="PS50885">
    <property type="entry name" value="HAMP"/>
    <property type="match status" value="1"/>
</dbReference>
<dbReference type="SMART" id="SM00283">
    <property type="entry name" value="MA"/>
    <property type="match status" value="1"/>
</dbReference>
<keyword evidence="7" id="KW-1133">Transmembrane helix</keyword>
<feature type="domain" description="HAMP" evidence="9">
    <location>
        <begin position="324"/>
        <end position="376"/>
    </location>
</feature>
<dbReference type="Pfam" id="PF00672">
    <property type="entry name" value="HAMP"/>
    <property type="match status" value="1"/>
</dbReference>
<dbReference type="EMBL" id="QTTN01000018">
    <property type="protein sequence ID" value="REE81532.1"/>
    <property type="molecule type" value="Genomic_DNA"/>
</dbReference>
<dbReference type="Gene3D" id="1.10.287.950">
    <property type="entry name" value="Methyl-accepting chemotaxis protein"/>
    <property type="match status" value="1"/>
</dbReference>
<proteinExistence type="inferred from homology"/>
<dbReference type="InterPro" id="IPR004089">
    <property type="entry name" value="MCPsignal_dom"/>
</dbReference>
<comment type="subcellular location">
    <subcellularLocation>
        <location evidence="1">Cell membrane</location>
    </subcellularLocation>
</comment>
<dbReference type="SUPFAM" id="SSF58104">
    <property type="entry name" value="Methyl-accepting chemotaxis protein (MCP) signaling domain"/>
    <property type="match status" value="1"/>
</dbReference>
<name>A0A3D9RYC8_9BACL</name>
<evidence type="ECO:0000259" key="9">
    <source>
        <dbReference type="PROSITE" id="PS50885"/>
    </source>
</evidence>
<organism evidence="10 11">
    <name type="scientific">Paenibacillus taihuensis</name>
    <dbReference type="NCBI Taxonomy" id="1156355"/>
    <lineage>
        <taxon>Bacteria</taxon>
        <taxon>Bacillati</taxon>
        <taxon>Bacillota</taxon>
        <taxon>Bacilli</taxon>
        <taxon>Bacillales</taxon>
        <taxon>Paenibacillaceae</taxon>
        <taxon>Paenibacillus</taxon>
    </lineage>
</organism>
<dbReference type="OrthoDB" id="243053at2"/>
<dbReference type="Pfam" id="PF00015">
    <property type="entry name" value="MCPsignal"/>
    <property type="match status" value="1"/>
</dbReference>
<dbReference type="PANTHER" id="PTHR32089:SF114">
    <property type="entry name" value="METHYL-ACCEPTING CHEMOTAXIS PROTEIN MCPB"/>
    <property type="match status" value="1"/>
</dbReference>
<keyword evidence="7" id="KW-0812">Transmembrane</keyword>
<keyword evidence="2" id="KW-1003">Cell membrane</keyword>
<dbReference type="Proteomes" id="UP000256304">
    <property type="component" value="Unassembled WGS sequence"/>
</dbReference>
<evidence type="ECO:0000256" key="1">
    <source>
        <dbReference type="ARBA" id="ARBA00004236"/>
    </source>
</evidence>
<feature type="transmembrane region" description="Helical" evidence="7">
    <location>
        <begin position="271"/>
        <end position="290"/>
    </location>
</feature>
<evidence type="ECO:0000256" key="5">
    <source>
        <dbReference type="ARBA" id="ARBA00029447"/>
    </source>
</evidence>
<evidence type="ECO:0000313" key="11">
    <source>
        <dbReference type="Proteomes" id="UP000256304"/>
    </source>
</evidence>
<dbReference type="InterPro" id="IPR003660">
    <property type="entry name" value="HAMP_dom"/>
</dbReference>
<keyword evidence="11" id="KW-1185">Reference proteome</keyword>
<gene>
    <name evidence="10" type="ORF">A8990_11856</name>
</gene>
<sequence>MIQKPTKRFPAASTSTTTSTLSFAFQFRSLRTKLALVMVIVLIASLSAVNAIAYKKSSGIIQENSRQFVANENSIISDNLNRTMKQLQNISFQIMNNSGTQNLLQHPEQYNDETARTPVLKDINKYIVDKIADVPFITSIHAYGNETIGGISYGSNLSDSYASKPWFQEAMQGQEPHRWVSDNQKLLLITQVRNAKASAAVAGLLIMVIGAPDFQKYIGIVETSPIHYALVTRDSNELFTGGQLSQADLIHDVFDKHDGSQSAEFDKQDSLVAYHVFMNDTFAFISYIPVSILSSDLAGLRQFTIVVLIIAIMVAACIAIVLANRMIKPIMSLKASMKEVENGNLNVQSKVRSKDEIGELTASFNGMVQSLQSIVSSVQHASLQLEDKTVQISTMAQQLSQSSREVAASVNEVSEGAITQADALADGASIAYTMTASINQVTQSISIIADETKRTEQLGLDGSQIIQQLTDMTSASARYVKDAVRDVQIYNKESEEISRIVGMISEIASHTNLLALNASIEAARAGEAGKGFAVVAAEVKKLSGQVQLQVQDITELVKHNSVKMNQIVHQINEVETIYNTQQTLIASSNRAFHHILSAVQQLTEQVNHLTAETDVMNNSSHRIQDMTVNLSSISQQAAASCEEVLATSTTQYDATTTVAEHAEGIKELAMDLKSQVAKFRI</sequence>
<feature type="domain" description="Methyl-accepting transducer" evidence="8">
    <location>
        <begin position="395"/>
        <end position="652"/>
    </location>
</feature>
<feature type="transmembrane region" description="Helical" evidence="7">
    <location>
        <begin position="302"/>
        <end position="323"/>
    </location>
</feature>
<feature type="transmembrane region" description="Helical" evidence="7">
    <location>
        <begin position="34"/>
        <end position="54"/>
    </location>
</feature>